<feature type="transmembrane region" description="Helical" evidence="2">
    <location>
        <begin position="70"/>
        <end position="88"/>
    </location>
</feature>
<keyword evidence="2" id="KW-1133">Transmembrane helix</keyword>
<evidence type="ECO:0000313" key="4">
    <source>
        <dbReference type="EMBL" id="ALP54246.1"/>
    </source>
</evidence>
<feature type="domain" description="DUF58" evidence="3">
    <location>
        <begin position="227"/>
        <end position="264"/>
    </location>
</feature>
<keyword evidence="2" id="KW-0472">Membrane</keyword>
<dbReference type="InterPro" id="IPR002881">
    <property type="entry name" value="DUF58"/>
</dbReference>
<dbReference type="STRING" id="1748243.Tel_14455"/>
<dbReference type="Pfam" id="PF01882">
    <property type="entry name" value="DUF58"/>
    <property type="match status" value="1"/>
</dbReference>
<reference evidence="4" key="1">
    <citation type="submission" date="2015-10" db="EMBL/GenBank/DDBJ databases">
        <title>Description of Candidatus Tenderia electrophaga gen. nov, sp. nov., an Uncultivated Electroautotroph from a Biocathode Enrichment.</title>
        <authorList>
            <person name="Eddie B.J."/>
            <person name="Malanoski A.P."/>
            <person name="Wang Z."/>
            <person name="Hall R.J."/>
            <person name="Oh S.D."/>
            <person name="Heiner C."/>
            <person name="Lin B."/>
            <person name="Strycharz-Glaven S.M."/>
        </authorList>
    </citation>
    <scope>NUCLEOTIDE SEQUENCE [LARGE SCALE GENOMIC DNA]</scope>
    <source>
        <strain evidence="4">NRL1</strain>
    </source>
</reference>
<dbReference type="PANTHER" id="PTHR34351:SF1">
    <property type="entry name" value="SLR1927 PROTEIN"/>
    <property type="match status" value="1"/>
</dbReference>
<sequence length="327" mass="36399">MVETLQRWLEALPLRLRPRGLRYQAASARAAAVLYGHRIFVLPTKQGLVFLGILLLMLLGAMNYSNNMAFVLTFWLGSITLVSLFHSYRNLAQLELRLAGAEPCFAGGHAAFHLLLHNPSARPRFDIELRSGDGTEALTSVDAQAQSRATLALPAPRRGRVGLGRITLASRYPLGLFRAWAYIDVEAETLVYPRPAHHAPPPHSGQGGGERRQSRDEAGSDDFHGLRGYQPGDSPRHIDWKALAREQGLVTKQFQRHQSPELWFDWADSHGADGETRLSQLCRWLLDADSQQQRYGLRLPGVTLAPGQGRHHLDQCLARLALFGEEA</sequence>
<organism evidence="4 5">
    <name type="scientific">Candidatus Tenderia electrophaga</name>
    <dbReference type="NCBI Taxonomy" id="1748243"/>
    <lineage>
        <taxon>Bacteria</taxon>
        <taxon>Pseudomonadati</taxon>
        <taxon>Pseudomonadota</taxon>
        <taxon>Gammaproteobacteria</taxon>
        <taxon>Candidatus Tenderiales</taxon>
        <taxon>Candidatus Tenderiaceae</taxon>
        <taxon>Candidatus Tenderia</taxon>
    </lineage>
</organism>
<protein>
    <recommendedName>
        <fullName evidence="3">DUF58 domain-containing protein</fullName>
    </recommendedName>
</protein>
<evidence type="ECO:0000313" key="5">
    <source>
        <dbReference type="Proteomes" id="UP000055136"/>
    </source>
</evidence>
<evidence type="ECO:0000256" key="1">
    <source>
        <dbReference type="SAM" id="MobiDB-lite"/>
    </source>
</evidence>
<keyword evidence="5" id="KW-1185">Reference proteome</keyword>
<keyword evidence="2" id="KW-0812">Transmembrane</keyword>
<dbReference type="EMBL" id="CP013099">
    <property type="protein sequence ID" value="ALP54246.1"/>
    <property type="molecule type" value="Genomic_DNA"/>
</dbReference>
<dbReference type="Proteomes" id="UP000055136">
    <property type="component" value="Chromosome"/>
</dbReference>
<feature type="region of interest" description="Disordered" evidence="1">
    <location>
        <begin position="194"/>
        <end position="235"/>
    </location>
</feature>
<evidence type="ECO:0000259" key="3">
    <source>
        <dbReference type="Pfam" id="PF01882"/>
    </source>
</evidence>
<accession>A0A0S2TGF2</accession>
<feature type="compositionally biased region" description="Basic and acidic residues" evidence="1">
    <location>
        <begin position="209"/>
        <end position="225"/>
    </location>
</feature>
<dbReference type="PANTHER" id="PTHR34351">
    <property type="entry name" value="SLR1927 PROTEIN-RELATED"/>
    <property type="match status" value="1"/>
</dbReference>
<dbReference type="AlphaFoldDB" id="A0A0S2TGF2"/>
<gene>
    <name evidence="4" type="ORF">Tel_14455</name>
</gene>
<proteinExistence type="predicted"/>
<dbReference type="KEGG" id="tee:Tel_14455"/>
<name>A0A0S2TGF2_9GAMM</name>
<evidence type="ECO:0000256" key="2">
    <source>
        <dbReference type="SAM" id="Phobius"/>
    </source>
</evidence>
<feature type="transmembrane region" description="Helical" evidence="2">
    <location>
        <begin position="47"/>
        <end position="64"/>
    </location>
</feature>